<comment type="caution">
    <text evidence="1">The sequence shown here is derived from an EMBL/GenBank/DDBJ whole genome shotgun (WGS) entry which is preliminary data.</text>
</comment>
<evidence type="ECO:0000313" key="2">
    <source>
        <dbReference type="Proteomes" id="UP000325315"/>
    </source>
</evidence>
<protein>
    <submittedName>
        <fullName evidence="1">Callose synthase 7-like isoform X1</fullName>
    </submittedName>
</protein>
<keyword evidence="2" id="KW-1185">Reference proteome</keyword>
<gene>
    <name evidence="1" type="ORF">EPI10_007835</name>
</gene>
<accession>A0A5B6V2Y2</accession>
<sequence>MIESIRPLEFSRFNCHSIIFELVPTVVSLYPSNKLSPGPYHGILVGRKQHFKSKNQLKRIEKAKPCSRHFLLSFAPFRISIY</sequence>
<organism evidence="1 2">
    <name type="scientific">Gossypium australe</name>
    <dbReference type="NCBI Taxonomy" id="47621"/>
    <lineage>
        <taxon>Eukaryota</taxon>
        <taxon>Viridiplantae</taxon>
        <taxon>Streptophyta</taxon>
        <taxon>Embryophyta</taxon>
        <taxon>Tracheophyta</taxon>
        <taxon>Spermatophyta</taxon>
        <taxon>Magnoliopsida</taxon>
        <taxon>eudicotyledons</taxon>
        <taxon>Gunneridae</taxon>
        <taxon>Pentapetalae</taxon>
        <taxon>rosids</taxon>
        <taxon>malvids</taxon>
        <taxon>Malvales</taxon>
        <taxon>Malvaceae</taxon>
        <taxon>Malvoideae</taxon>
        <taxon>Gossypium</taxon>
    </lineage>
</organism>
<proteinExistence type="predicted"/>
<dbReference type="OrthoDB" id="1880850at2759"/>
<evidence type="ECO:0000313" key="1">
    <source>
        <dbReference type="EMBL" id="KAA3463492.1"/>
    </source>
</evidence>
<reference evidence="2" key="1">
    <citation type="journal article" date="2019" name="Plant Biotechnol. J.">
        <title>Genome sequencing of the Australian wild diploid species Gossypium australe highlights disease resistance and delayed gland morphogenesis.</title>
        <authorList>
            <person name="Cai Y."/>
            <person name="Cai X."/>
            <person name="Wang Q."/>
            <person name="Wang P."/>
            <person name="Zhang Y."/>
            <person name="Cai C."/>
            <person name="Xu Y."/>
            <person name="Wang K."/>
            <person name="Zhou Z."/>
            <person name="Wang C."/>
            <person name="Geng S."/>
            <person name="Li B."/>
            <person name="Dong Q."/>
            <person name="Hou Y."/>
            <person name="Wang H."/>
            <person name="Ai P."/>
            <person name="Liu Z."/>
            <person name="Yi F."/>
            <person name="Sun M."/>
            <person name="An G."/>
            <person name="Cheng J."/>
            <person name="Zhang Y."/>
            <person name="Shi Q."/>
            <person name="Xie Y."/>
            <person name="Shi X."/>
            <person name="Chang Y."/>
            <person name="Huang F."/>
            <person name="Chen Y."/>
            <person name="Hong S."/>
            <person name="Mi L."/>
            <person name="Sun Q."/>
            <person name="Zhang L."/>
            <person name="Zhou B."/>
            <person name="Peng R."/>
            <person name="Zhang X."/>
            <person name="Liu F."/>
        </authorList>
    </citation>
    <scope>NUCLEOTIDE SEQUENCE [LARGE SCALE GENOMIC DNA]</scope>
    <source>
        <strain evidence="2">cv. PA1801</strain>
    </source>
</reference>
<dbReference type="Proteomes" id="UP000325315">
    <property type="component" value="Unassembled WGS sequence"/>
</dbReference>
<dbReference type="EMBL" id="SMMG02000008">
    <property type="protein sequence ID" value="KAA3463492.1"/>
    <property type="molecule type" value="Genomic_DNA"/>
</dbReference>
<dbReference type="AlphaFoldDB" id="A0A5B6V2Y2"/>
<name>A0A5B6V2Y2_9ROSI</name>